<dbReference type="InterPro" id="IPR050125">
    <property type="entry name" value="GPCR_opsins"/>
</dbReference>
<evidence type="ECO:0000313" key="10">
    <source>
        <dbReference type="EnsemblMetazoa" id="CLYHEMP007458.1"/>
    </source>
</evidence>
<dbReference type="EnsemblMetazoa" id="CLYHEMT007458.1">
    <property type="protein sequence ID" value="CLYHEMP007458.1"/>
    <property type="gene ID" value="CLYHEMG007458"/>
</dbReference>
<feature type="domain" description="G-protein coupled receptors family 1 profile" evidence="9">
    <location>
        <begin position="22"/>
        <end position="270"/>
    </location>
</feature>
<feature type="transmembrane region" description="Helical" evidence="8">
    <location>
        <begin position="250"/>
        <end position="273"/>
    </location>
</feature>
<keyword evidence="3 8" id="KW-1133">Transmembrane helix</keyword>
<dbReference type="Proteomes" id="UP000594262">
    <property type="component" value="Unplaced"/>
</dbReference>
<dbReference type="InterPro" id="IPR000276">
    <property type="entry name" value="GPCR_Rhodpsn"/>
</dbReference>
<keyword evidence="4" id="KW-0297">G-protein coupled receptor</keyword>
<dbReference type="GO" id="GO:0016020">
    <property type="term" value="C:membrane"/>
    <property type="evidence" value="ECO:0007669"/>
    <property type="project" value="UniProtKB-SubCell"/>
</dbReference>
<sequence>MEEANLLVLVFLALIFFISIITNLLLLIFTIKIYKRELASNFYISGICLADMLSATFGIIPEFIVNYRPDFIDDSNLLCISAGLITLAFCIVTINLFGILAFVQALAIIKPFVYRRYFTQALNNILIVLAVIIYGLFWAVLPYSMNSKYVPDLDGRRCSLDWKDKDMKYYIIACTVIGLFVPVGTQIISLFKSRRQLMKRKNEAHAKRILGYEKFYIKISTIIVTVFLMVWTPYTVVGFMIVFGYYPSKIAFTVCAMSAKLATLCNPVVYYCYSQRFKRFVRQILTLKWCDPDDDLQLKRTSVERQTSITSTMCAVIANAGVYLPTIPESQGDSPQIVKNTNFKENGNGLVED</sequence>
<evidence type="ECO:0000256" key="8">
    <source>
        <dbReference type="SAM" id="Phobius"/>
    </source>
</evidence>
<keyword evidence="7" id="KW-0807">Transducer</keyword>
<evidence type="ECO:0000256" key="3">
    <source>
        <dbReference type="ARBA" id="ARBA00022989"/>
    </source>
</evidence>
<accession>A0A7M5WRU3</accession>
<dbReference type="Pfam" id="PF00001">
    <property type="entry name" value="7tm_1"/>
    <property type="match status" value="1"/>
</dbReference>
<comment type="subcellular location">
    <subcellularLocation>
        <location evidence="1">Membrane</location>
        <topology evidence="1">Multi-pass membrane protein</topology>
    </subcellularLocation>
</comment>
<keyword evidence="5 8" id="KW-0472">Membrane</keyword>
<dbReference type="InterPro" id="IPR017452">
    <property type="entry name" value="GPCR_Rhodpsn_7TM"/>
</dbReference>
<evidence type="ECO:0000259" key="9">
    <source>
        <dbReference type="PROSITE" id="PS50262"/>
    </source>
</evidence>
<dbReference type="Gene3D" id="1.20.1070.10">
    <property type="entry name" value="Rhodopsin 7-helix transmembrane proteins"/>
    <property type="match status" value="1"/>
</dbReference>
<dbReference type="PRINTS" id="PR00237">
    <property type="entry name" value="GPCRRHODOPSN"/>
</dbReference>
<keyword evidence="6" id="KW-0675">Receptor</keyword>
<reference evidence="10" key="1">
    <citation type="submission" date="2021-01" db="UniProtKB">
        <authorList>
            <consortium name="EnsemblMetazoa"/>
        </authorList>
    </citation>
    <scope>IDENTIFICATION</scope>
</reference>
<dbReference type="SUPFAM" id="SSF81321">
    <property type="entry name" value="Family A G protein-coupled receptor-like"/>
    <property type="match status" value="1"/>
</dbReference>
<dbReference type="GeneID" id="136797849"/>
<dbReference type="GO" id="GO:0004930">
    <property type="term" value="F:G protein-coupled receptor activity"/>
    <property type="evidence" value="ECO:0007669"/>
    <property type="project" value="UniProtKB-KW"/>
</dbReference>
<feature type="transmembrane region" description="Helical" evidence="8">
    <location>
        <begin position="6"/>
        <end position="29"/>
    </location>
</feature>
<evidence type="ECO:0000256" key="5">
    <source>
        <dbReference type="ARBA" id="ARBA00023136"/>
    </source>
</evidence>
<feature type="transmembrane region" description="Helical" evidence="8">
    <location>
        <begin position="41"/>
        <end position="60"/>
    </location>
</feature>
<dbReference type="PANTHER" id="PTHR24240">
    <property type="entry name" value="OPSIN"/>
    <property type="match status" value="1"/>
</dbReference>
<evidence type="ECO:0000256" key="4">
    <source>
        <dbReference type="ARBA" id="ARBA00023040"/>
    </source>
</evidence>
<dbReference type="RefSeq" id="XP_066910534.1">
    <property type="nucleotide sequence ID" value="XM_067054433.1"/>
</dbReference>
<evidence type="ECO:0000256" key="2">
    <source>
        <dbReference type="ARBA" id="ARBA00022692"/>
    </source>
</evidence>
<evidence type="ECO:0000256" key="6">
    <source>
        <dbReference type="ARBA" id="ARBA00023170"/>
    </source>
</evidence>
<feature type="transmembrane region" description="Helical" evidence="8">
    <location>
        <begin position="80"/>
        <end position="109"/>
    </location>
</feature>
<dbReference type="AlphaFoldDB" id="A0A7M5WRU3"/>
<name>A0A7M5WRU3_9CNID</name>
<evidence type="ECO:0000256" key="7">
    <source>
        <dbReference type="ARBA" id="ARBA00023224"/>
    </source>
</evidence>
<feature type="transmembrane region" description="Helical" evidence="8">
    <location>
        <begin position="121"/>
        <end position="141"/>
    </location>
</feature>
<feature type="transmembrane region" description="Helical" evidence="8">
    <location>
        <begin position="215"/>
        <end position="244"/>
    </location>
</feature>
<organism evidence="10 11">
    <name type="scientific">Clytia hemisphaerica</name>
    <dbReference type="NCBI Taxonomy" id="252671"/>
    <lineage>
        <taxon>Eukaryota</taxon>
        <taxon>Metazoa</taxon>
        <taxon>Cnidaria</taxon>
        <taxon>Hydrozoa</taxon>
        <taxon>Hydroidolina</taxon>
        <taxon>Leptothecata</taxon>
        <taxon>Obeliida</taxon>
        <taxon>Clytiidae</taxon>
        <taxon>Clytia</taxon>
    </lineage>
</organism>
<proteinExistence type="predicted"/>
<dbReference type="PROSITE" id="PS50262">
    <property type="entry name" value="G_PROTEIN_RECEP_F1_2"/>
    <property type="match status" value="1"/>
</dbReference>
<keyword evidence="2 8" id="KW-0812">Transmembrane</keyword>
<feature type="transmembrane region" description="Helical" evidence="8">
    <location>
        <begin position="169"/>
        <end position="191"/>
    </location>
</feature>
<evidence type="ECO:0000313" key="11">
    <source>
        <dbReference type="Proteomes" id="UP000594262"/>
    </source>
</evidence>
<keyword evidence="11" id="KW-1185">Reference proteome</keyword>
<protein>
    <recommendedName>
        <fullName evidence="9">G-protein coupled receptors family 1 profile domain-containing protein</fullName>
    </recommendedName>
</protein>
<dbReference type="OrthoDB" id="10044919at2759"/>
<evidence type="ECO:0000256" key="1">
    <source>
        <dbReference type="ARBA" id="ARBA00004141"/>
    </source>
</evidence>